<reference evidence="4" key="1">
    <citation type="submission" date="2022-10" db="EMBL/GenBank/DDBJ databases">
        <title>Comparative genomics and taxonomic characterization of three novel marine species of genus Reichenbachiella exhibiting antioxidant and polysaccharide degradation activities.</title>
        <authorList>
            <person name="Muhammad N."/>
            <person name="Lee Y.-J."/>
            <person name="Ko J."/>
            <person name="Kim S.-G."/>
        </authorList>
    </citation>
    <scope>NUCLEOTIDE SEQUENCE</scope>
    <source>
        <strain evidence="4">Wsw4-B4</strain>
    </source>
</reference>
<dbReference type="CDD" id="cd17534">
    <property type="entry name" value="REC_DC-like"/>
    <property type="match status" value="1"/>
</dbReference>
<dbReference type="PANTHER" id="PTHR37299">
    <property type="entry name" value="TRANSCRIPTIONAL REGULATOR-RELATED"/>
    <property type="match status" value="1"/>
</dbReference>
<gene>
    <name evidence="4" type="ORF">N7E81_00250</name>
</gene>
<feature type="domain" description="HTH LytTR-type" evidence="3">
    <location>
        <begin position="143"/>
        <end position="209"/>
    </location>
</feature>
<keyword evidence="1" id="KW-0597">Phosphoprotein</keyword>
<feature type="modified residue" description="4-aspartylphosphate" evidence="1">
    <location>
        <position position="53"/>
    </location>
</feature>
<dbReference type="PANTHER" id="PTHR37299:SF1">
    <property type="entry name" value="STAGE 0 SPORULATION PROTEIN A HOMOLOG"/>
    <property type="match status" value="1"/>
</dbReference>
<evidence type="ECO:0000259" key="3">
    <source>
        <dbReference type="PROSITE" id="PS50930"/>
    </source>
</evidence>
<dbReference type="PROSITE" id="PS50930">
    <property type="entry name" value="HTH_LYTTR"/>
    <property type="match status" value="1"/>
</dbReference>
<dbReference type="SMART" id="SM00850">
    <property type="entry name" value="LytTR"/>
    <property type="match status" value="1"/>
</dbReference>
<dbReference type="Gene3D" id="3.40.50.2300">
    <property type="match status" value="1"/>
</dbReference>
<proteinExistence type="predicted"/>
<accession>A0ABY6D050</accession>
<dbReference type="SUPFAM" id="SSF52172">
    <property type="entry name" value="CheY-like"/>
    <property type="match status" value="1"/>
</dbReference>
<protein>
    <submittedName>
        <fullName evidence="4">Response regulator</fullName>
    </submittedName>
</protein>
<organism evidence="4 5">
    <name type="scientific">Reichenbachiella carrageenanivorans</name>
    <dbReference type="NCBI Taxonomy" id="2979869"/>
    <lineage>
        <taxon>Bacteria</taxon>
        <taxon>Pseudomonadati</taxon>
        <taxon>Bacteroidota</taxon>
        <taxon>Cytophagia</taxon>
        <taxon>Cytophagales</taxon>
        <taxon>Reichenbachiellaceae</taxon>
        <taxon>Reichenbachiella</taxon>
    </lineage>
</organism>
<evidence type="ECO:0000256" key="1">
    <source>
        <dbReference type="PROSITE-ProRule" id="PRU00169"/>
    </source>
</evidence>
<dbReference type="PROSITE" id="PS50110">
    <property type="entry name" value="RESPONSE_REGULATORY"/>
    <property type="match status" value="1"/>
</dbReference>
<dbReference type="RefSeq" id="WP_263051272.1">
    <property type="nucleotide sequence ID" value="NZ_CP106735.1"/>
</dbReference>
<dbReference type="InterPro" id="IPR011006">
    <property type="entry name" value="CheY-like_superfamily"/>
</dbReference>
<keyword evidence="5" id="KW-1185">Reference proteome</keyword>
<evidence type="ECO:0000313" key="4">
    <source>
        <dbReference type="EMBL" id="UXX79541.1"/>
    </source>
</evidence>
<dbReference type="InterPro" id="IPR046947">
    <property type="entry name" value="LytR-like"/>
</dbReference>
<dbReference type="SMART" id="SM00448">
    <property type="entry name" value="REC"/>
    <property type="match status" value="1"/>
</dbReference>
<dbReference type="Pfam" id="PF04397">
    <property type="entry name" value="LytTR"/>
    <property type="match status" value="1"/>
</dbReference>
<sequence>MIKILIVEDELIIAHHIKDILESNDYEVVGVAKSYDAGLEKLTECKPDLVLIDIQIDGSKDGVTLASTIRSDFHIPFVFISSHTDRATIDRAKECEPYGFLVKPFEEDDILVAVEIALSNYAKEQNNNTDSEFSNFTINDSLFIRQKNTAIKVAYNDIYYASADSNYCTIFTKEKKFVMRSTLKELETKLNDKRFFRCHKSHLVNLNHLSAVNTESIIIYQAELPIGREQQVWLMNQINKI</sequence>
<dbReference type="Gene3D" id="2.40.50.1020">
    <property type="entry name" value="LytTr DNA-binding domain"/>
    <property type="match status" value="1"/>
</dbReference>
<dbReference type="InterPro" id="IPR007492">
    <property type="entry name" value="LytTR_DNA-bd_dom"/>
</dbReference>
<evidence type="ECO:0000313" key="5">
    <source>
        <dbReference type="Proteomes" id="UP001062165"/>
    </source>
</evidence>
<feature type="domain" description="Response regulatory" evidence="2">
    <location>
        <begin position="3"/>
        <end position="118"/>
    </location>
</feature>
<dbReference type="Pfam" id="PF00072">
    <property type="entry name" value="Response_reg"/>
    <property type="match status" value="1"/>
</dbReference>
<dbReference type="InterPro" id="IPR001789">
    <property type="entry name" value="Sig_transdc_resp-reg_receiver"/>
</dbReference>
<dbReference type="EMBL" id="CP106735">
    <property type="protein sequence ID" value="UXX79541.1"/>
    <property type="molecule type" value="Genomic_DNA"/>
</dbReference>
<evidence type="ECO:0000259" key="2">
    <source>
        <dbReference type="PROSITE" id="PS50110"/>
    </source>
</evidence>
<name>A0ABY6D050_9BACT</name>
<dbReference type="Proteomes" id="UP001062165">
    <property type="component" value="Chromosome"/>
</dbReference>